<dbReference type="InterPro" id="IPR018060">
    <property type="entry name" value="HTH_AraC"/>
</dbReference>
<dbReference type="Gene3D" id="2.60.120.10">
    <property type="entry name" value="Jelly Rolls"/>
    <property type="match status" value="1"/>
</dbReference>
<dbReference type="Pfam" id="PF12833">
    <property type="entry name" value="HTH_18"/>
    <property type="match status" value="1"/>
</dbReference>
<dbReference type="SMART" id="SM00342">
    <property type="entry name" value="HTH_ARAC"/>
    <property type="match status" value="1"/>
</dbReference>
<sequence>MNFFFENPKHEIYGIYGQSLAYAPHLHNHLELVGMIEGKAMAYVEEKVYEINSGDAFFIFPNQIHHYEKIADENYILLLFPMDILPEYTSVFQSKVPKSALIPGALKNRHVLRSMQEILALKDSTESGSYRDYLTKGYLLILFGQLFALSELEDTPHVDVQTVKLLLDYCIGHYKEEISLDQVATRLHLSKFYISHLFSQKLHLSYSDYIRSLRISEACRLLTETSLGITEISYQVGFPTPRTFNRAFLKYVGRTPREYRYQKKRPETIITIMEDH</sequence>
<dbReference type="RefSeq" id="WP_069155731.1">
    <property type="nucleotide sequence ID" value="NZ_DBFYTC010000059.1"/>
</dbReference>
<dbReference type="PANTHER" id="PTHR43280:SF28">
    <property type="entry name" value="HTH-TYPE TRANSCRIPTIONAL ACTIVATOR RHAS"/>
    <property type="match status" value="1"/>
</dbReference>
<proteinExistence type="predicted"/>
<feature type="domain" description="HTH araC/xylS-type" evidence="4">
    <location>
        <begin position="164"/>
        <end position="262"/>
    </location>
</feature>
<dbReference type="InterPro" id="IPR037923">
    <property type="entry name" value="HTH-like"/>
</dbReference>
<dbReference type="PANTHER" id="PTHR43280">
    <property type="entry name" value="ARAC-FAMILY TRANSCRIPTIONAL REGULATOR"/>
    <property type="match status" value="1"/>
</dbReference>
<dbReference type="SUPFAM" id="SSF46689">
    <property type="entry name" value="Homeodomain-like"/>
    <property type="match status" value="2"/>
</dbReference>
<dbReference type="Gene3D" id="1.10.10.60">
    <property type="entry name" value="Homeodomain-like"/>
    <property type="match status" value="2"/>
</dbReference>
<keyword evidence="2" id="KW-0238">DNA-binding</keyword>
<dbReference type="InterPro" id="IPR014710">
    <property type="entry name" value="RmlC-like_jellyroll"/>
</dbReference>
<protein>
    <submittedName>
        <fullName evidence="5">HTH-type transcriptional activator RhaR</fullName>
    </submittedName>
</protein>
<dbReference type="InterPro" id="IPR020449">
    <property type="entry name" value="Tscrpt_reg_AraC-type_HTH"/>
</dbReference>
<dbReference type="Proteomes" id="UP000095003">
    <property type="component" value="Unassembled WGS sequence"/>
</dbReference>
<name>A0A1E3AW77_9FIRM</name>
<dbReference type="AlphaFoldDB" id="A0A1E3AW77"/>
<organism evidence="5 6">
    <name type="scientific">Eisenbergiella tayi</name>
    <dbReference type="NCBI Taxonomy" id="1432052"/>
    <lineage>
        <taxon>Bacteria</taxon>
        <taxon>Bacillati</taxon>
        <taxon>Bacillota</taxon>
        <taxon>Clostridia</taxon>
        <taxon>Lachnospirales</taxon>
        <taxon>Lachnospiraceae</taxon>
        <taxon>Eisenbergiella</taxon>
    </lineage>
</organism>
<accession>A0A1E3AW77</accession>
<dbReference type="Pfam" id="PF02311">
    <property type="entry name" value="AraC_binding"/>
    <property type="match status" value="1"/>
</dbReference>
<dbReference type="PRINTS" id="PR00032">
    <property type="entry name" value="HTHARAC"/>
</dbReference>
<evidence type="ECO:0000256" key="2">
    <source>
        <dbReference type="ARBA" id="ARBA00023125"/>
    </source>
</evidence>
<evidence type="ECO:0000259" key="4">
    <source>
        <dbReference type="PROSITE" id="PS01124"/>
    </source>
</evidence>
<dbReference type="GeneID" id="93299182"/>
<evidence type="ECO:0000313" key="5">
    <source>
        <dbReference type="EMBL" id="ODM12952.1"/>
    </source>
</evidence>
<keyword evidence="3" id="KW-0804">Transcription</keyword>
<evidence type="ECO:0000256" key="3">
    <source>
        <dbReference type="ARBA" id="ARBA00023163"/>
    </source>
</evidence>
<dbReference type="GO" id="GO:0043565">
    <property type="term" value="F:sequence-specific DNA binding"/>
    <property type="evidence" value="ECO:0007669"/>
    <property type="project" value="InterPro"/>
</dbReference>
<gene>
    <name evidence="5" type="primary">rhaR_2</name>
    <name evidence="5" type="ORF">BEH84_00667</name>
</gene>
<dbReference type="InterPro" id="IPR018062">
    <property type="entry name" value="HTH_AraC-typ_CS"/>
</dbReference>
<dbReference type="SUPFAM" id="SSF51215">
    <property type="entry name" value="Regulatory protein AraC"/>
    <property type="match status" value="1"/>
</dbReference>
<dbReference type="PROSITE" id="PS00041">
    <property type="entry name" value="HTH_ARAC_FAMILY_1"/>
    <property type="match status" value="1"/>
</dbReference>
<dbReference type="EMBL" id="MCGI01000001">
    <property type="protein sequence ID" value="ODM12952.1"/>
    <property type="molecule type" value="Genomic_DNA"/>
</dbReference>
<comment type="caution">
    <text evidence="5">The sequence shown here is derived from an EMBL/GenBank/DDBJ whole genome shotgun (WGS) entry which is preliminary data.</text>
</comment>
<dbReference type="InterPro" id="IPR009057">
    <property type="entry name" value="Homeodomain-like_sf"/>
</dbReference>
<dbReference type="PROSITE" id="PS01124">
    <property type="entry name" value="HTH_ARAC_FAMILY_2"/>
    <property type="match status" value="1"/>
</dbReference>
<evidence type="ECO:0000256" key="1">
    <source>
        <dbReference type="ARBA" id="ARBA00023015"/>
    </source>
</evidence>
<evidence type="ECO:0000313" key="6">
    <source>
        <dbReference type="Proteomes" id="UP000095003"/>
    </source>
</evidence>
<dbReference type="GO" id="GO:0003700">
    <property type="term" value="F:DNA-binding transcription factor activity"/>
    <property type="evidence" value="ECO:0007669"/>
    <property type="project" value="InterPro"/>
</dbReference>
<reference evidence="5 6" key="1">
    <citation type="submission" date="2016-07" db="EMBL/GenBank/DDBJ databases">
        <title>Characterization of isolates of Eisenbergiella tayi derived from blood cultures, using whole genome sequencing.</title>
        <authorList>
            <person name="Burdz T."/>
            <person name="Wiebe D."/>
            <person name="Huynh C."/>
            <person name="Bernard K."/>
        </authorList>
    </citation>
    <scope>NUCLEOTIDE SEQUENCE [LARGE SCALE GENOMIC DNA]</scope>
    <source>
        <strain evidence="5 6">NML 120489</strain>
    </source>
</reference>
<keyword evidence="1" id="KW-0805">Transcription regulation</keyword>
<dbReference type="InterPro" id="IPR003313">
    <property type="entry name" value="AraC-bd"/>
</dbReference>